<evidence type="ECO:0000313" key="2">
    <source>
        <dbReference type="Proteomes" id="UP000824890"/>
    </source>
</evidence>
<dbReference type="Proteomes" id="UP000824890">
    <property type="component" value="Unassembled WGS sequence"/>
</dbReference>
<keyword evidence="2" id="KW-1185">Reference proteome</keyword>
<name>A0ABQ7ZVZ9_BRANA</name>
<comment type="caution">
    <text evidence="1">The sequence shown here is derived from an EMBL/GenBank/DDBJ whole genome shotgun (WGS) entry which is preliminary data.</text>
</comment>
<evidence type="ECO:0000313" key="1">
    <source>
        <dbReference type="EMBL" id="KAH0884212.1"/>
    </source>
</evidence>
<dbReference type="EMBL" id="JAGKQM010000014">
    <property type="protein sequence ID" value="KAH0884212.1"/>
    <property type="molecule type" value="Genomic_DNA"/>
</dbReference>
<proteinExistence type="predicted"/>
<accession>A0ABQ7ZVZ9</accession>
<organism evidence="1 2">
    <name type="scientific">Brassica napus</name>
    <name type="common">Rape</name>
    <dbReference type="NCBI Taxonomy" id="3708"/>
    <lineage>
        <taxon>Eukaryota</taxon>
        <taxon>Viridiplantae</taxon>
        <taxon>Streptophyta</taxon>
        <taxon>Embryophyta</taxon>
        <taxon>Tracheophyta</taxon>
        <taxon>Spermatophyta</taxon>
        <taxon>Magnoliopsida</taxon>
        <taxon>eudicotyledons</taxon>
        <taxon>Gunneridae</taxon>
        <taxon>Pentapetalae</taxon>
        <taxon>rosids</taxon>
        <taxon>malvids</taxon>
        <taxon>Brassicales</taxon>
        <taxon>Brassicaceae</taxon>
        <taxon>Brassiceae</taxon>
        <taxon>Brassica</taxon>
    </lineage>
</organism>
<sequence>AEKFLGWYYFGFSLCNKKVFKEAINRLLHIIDSVKDARKMLLLCHQEAIFILLDLVAKGFITEAATKLLNGSFDEIALHLTDGQNNNE</sequence>
<feature type="non-terminal residue" evidence="1">
    <location>
        <position position="88"/>
    </location>
</feature>
<feature type="non-terminal residue" evidence="1">
    <location>
        <position position="1"/>
    </location>
</feature>
<protein>
    <submittedName>
        <fullName evidence="1">Uncharacterized protein</fullName>
    </submittedName>
</protein>
<gene>
    <name evidence="1" type="ORF">HID58_060308</name>
</gene>
<reference evidence="1 2" key="1">
    <citation type="submission" date="2021-05" db="EMBL/GenBank/DDBJ databases">
        <title>Genome Assembly of Synthetic Allotetraploid Brassica napus Reveals Homoeologous Exchanges between Subgenomes.</title>
        <authorList>
            <person name="Davis J.T."/>
        </authorList>
    </citation>
    <scope>NUCLEOTIDE SEQUENCE [LARGE SCALE GENOMIC DNA]</scope>
    <source>
        <strain evidence="2">cv. Da-Ae</strain>
        <tissue evidence="1">Seedling</tissue>
    </source>
</reference>